<organism evidence="3 4">
    <name type="scientific">Dentipellis fragilis</name>
    <dbReference type="NCBI Taxonomy" id="205917"/>
    <lineage>
        <taxon>Eukaryota</taxon>
        <taxon>Fungi</taxon>
        <taxon>Dikarya</taxon>
        <taxon>Basidiomycota</taxon>
        <taxon>Agaricomycotina</taxon>
        <taxon>Agaricomycetes</taxon>
        <taxon>Russulales</taxon>
        <taxon>Hericiaceae</taxon>
        <taxon>Dentipellis</taxon>
    </lineage>
</organism>
<feature type="domain" description="DUF6535" evidence="2">
    <location>
        <begin position="93"/>
        <end position="249"/>
    </location>
</feature>
<evidence type="ECO:0000256" key="1">
    <source>
        <dbReference type="SAM" id="Phobius"/>
    </source>
</evidence>
<evidence type="ECO:0000313" key="4">
    <source>
        <dbReference type="Proteomes" id="UP000298327"/>
    </source>
</evidence>
<proteinExistence type="predicted"/>
<dbReference type="STRING" id="205917.A0A4Y9Z5Q4"/>
<dbReference type="EMBL" id="SEOQ01000127">
    <property type="protein sequence ID" value="TFY69804.1"/>
    <property type="molecule type" value="Genomic_DNA"/>
</dbReference>
<evidence type="ECO:0000313" key="3">
    <source>
        <dbReference type="EMBL" id="TFY69804.1"/>
    </source>
</evidence>
<name>A0A4Y9Z5Q4_9AGAM</name>
<feature type="transmembrane region" description="Helical" evidence="1">
    <location>
        <begin position="166"/>
        <end position="185"/>
    </location>
</feature>
<dbReference type="Proteomes" id="UP000298327">
    <property type="component" value="Unassembled WGS sequence"/>
</dbReference>
<dbReference type="OrthoDB" id="3219854at2759"/>
<dbReference type="Pfam" id="PF20153">
    <property type="entry name" value="DUF6535"/>
    <property type="match status" value="1"/>
</dbReference>
<gene>
    <name evidence="3" type="ORF">EVG20_g2986</name>
</gene>
<dbReference type="AlphaFoldDB" id="A0A4Y9Z5Q4"/>
<keyword evidence="1" id="KW-0472">Membrane</keyword>
<protein>
    <recommendedName>
        <fullName evidence="2">DUF6535 domain-containing protein</fullName>
    </recommendedName>
</protein>
<sequence length="720" mass="81307">MHLHAVTCARQPSSCALAAMSTPSQGHAYMFFCLGPGTPPTPLSFNERKKMTPNMKRRQTNSTMVELPQTCGKARQSHDYVVEGPYEWYHHICLYSATLTAFLVESYQRLQEDPSETSVILLKQSVSLLAQISQQLAPNGSQVNRVVLPEPVPTFTVTRADQTINALWFSSLILSISAVLAATIVQQWAEYRMQVFERLTKAIPCSRIRHFLHEGTINWIFNHVVATIPGLIHVALWLFFIGLAVFLFSINTIVASVASAVLLFTSLAYLSSTVLPLLSPQSPYQTPFSNVLWWLLQTIRARYSATSFSPDLFNGRTQMVMKVASGRGQRDAEALSWIMESPMSDAEFEHFIDSIPTSARSMRGQRLWDRVGYTPVFRNYLVNTSSPDPWPTSNKDVPVHPLGDLASRIDRFLEGCFDPSFLDGTRRQQRAHAGVCAILSLTFTGATRHRHPHAFGVQWDSLIRSRRLTRTLSYLSFLNPVGALRSDSGADEMPVARWICMSILSVGTLLANIRLEDEFRRVQQEFRSLKQEGREELVGEVEVIWSALTPLKAKLWSLALSDDPQERSRISALSEEFAARCVISADPEFPSPLNDHLWTMFTTRMQDRTDGLIQRLPGAVIEDLSEVPATNGYHLTHMMSPSLLAMSLKQWAQRLGEIARDGNASQDQRFHNCRSHMSLLDTYEDAKRWLPMQRAIFKGFHYHNDAMLYRLALLVTTSKP</sequence>
<keyword evidence="1" id="KW-0812">Transmembrane</keyword>
<dbReference type="InterPro" id="IPR045338">
    <property type="entry name" value="DUF6535"/>
</dbReference>
<feature type="transmembrane region" description="Helical" evidence="1">
    <location>
        <begin position="246"/>
        <end position="270"/>
    </location>
</feature>
<feature type="transmembrane region" description="Helical" evidence="1">
    <location>
        <begin position="219"/>
        <end position="240"/>
    </location>
</feature>
<comment type="caution">
    <text evidence="3">The sequence shown here is derived from an EMBL/GenBank/DDBJ whole genome shotgun (WGS) entry which is preliminary data.</text>
</comment>
<evidence type="ECO:0000259" key="2">
    <source>
        <dbReference type="Pfam" id="PF20153"/>
    </source>
</evidence>
<reference evidence="3 4" key="1">
    <citation type="submission" date="2019-02" db="EMBL/GenBank/DDBJ databases">
        <title>Genome sequencing of the rare red list fungi Dentipellis fragilis.</title>
        <authorList>
            <person name="Buettner E."/>
            <person name="Kellner H."/>
        </authorList>
    </citation>
    <scope>NUCLEOTIDE SEQUENCE [LARGE SCALE GENOMIC DNA]</scope>
    <source>
        <strain evidence="3 4">DSM 105465</strain>
    </source>
</reference>
<accession>A0A4Y9Z5Q4</accession>
<keyword evidence="1" id="KW-1133">Transmembrane helix</keyword>
<keyword evidence="4" id="KW-1185">Reference proteome</keyword>